<feature type="compositionally biased region" description="Basic and acidic residues" evidence="1">
    <location>
        <begin position="55"/>
        <end position="74"/>
    </location>
</feature>
<evidence type="ECO:0000313" key="3">
    <source>
        <dbReference type="Proteomes" id="UP000835052"/>
    </source>
</evidence>
<gene>
    <name evidence="2" type="ORF">CAUJ_LOCUS3900</name>
</gene>
<name>A0A8S1GXR3_9PELO</name>
<organism evidence="2 3">
    <name type="scientific">Caenorhabditis auriculariae</name>
    <dbReference type="NCBI Taxonomy" id="2777116"/>
    <lineage>
        <taxon>Eukaryota</taxon>
        <taxon>Metazoa</taxon>
        <taxon>Ecdysozoa</taxon>
        <taxon>Nematoda</taxon>
        <taxon>Chromadorea</taxon>
        <taxon>Rhabditida</taxon>
        <taxon>Rhabditina</taxon>
        <taxon>Rhabditomorpha</taxon>
        <taxon>Rhabditoidea</taxon>
        <taxon>Rhabditidae</taxon>
        <taxon>Peloderinae</taxon>
        <taxon>Caenorhabditis</taxon>
    </lineage>
</organism>
<comment type="caution">
    <text evidence="2">The sequence shown here is derived from an EMBL/GenBank/DDBJ whole genome shotgun (WGS) entry which is preliminary data.</text>
</comment>
<reference evidence="2" key="1">
    <citation type="submission" date="2020-10" db="EMBL/GenBank/DDBJ databases">
        <authorList>
            <person name="Kikuchi T."/>
        </authorList>
    </citation>
    <scope>NUCLEOTIDE SEQUENCE</scope>
    <source>
        <strain evidence="2">NKZ352</strain>
    </source>
</reference>
<evidence type="ECO:0000313" key="2">
    <source>
        <dbReference type="EMBL" id="CAD6187981.1"/>
    </source>
</evidence>
<dbReference type="AlphaFoldDB" id="A0A8S1GXR3"/>
<feature type="region of interest" description="Disordered" evidence="1">
    <location>
        <begin position="1"/>
        <end position="120"/>
    </location>
</feature>
<dbReference type="EMBL" id="CAJGYM010000007">
    <property type="protein sequence ID" value="CAD6187981.1"/>
    <property type="molecule type" value="Genomic_DNA"/>
</dbReference>
<feature type="compositionally biased region" description="Basic and acidic residues" evidence="1">
    <location>
        <begin position="102"/>
        <end position="112"/>
    </location>
</feature>
<evidence type="ECO:0000256" key="1">
    <source>
        <dbReference type="SAM" id="MobiDB-lite"/>
    </source>
</evidence>
<feature type="region of interest" description="Disordered" evidence="1">
    <location>
        <begin position="136"/>
        <end position="167"/>
    </location>
</feature>
<protein>
    <submittedName>
        <fullName evidence="2">Uncharacterized protein</fullName>
    </submittedName>
</protein>
<proteinExistence type="predicted"/>
<feature type="compositionally biased region" description="Low complexity" evidence="1">
    <location>
        <begin position="26"/>
        <end position="43"/>
    </location>
</feature>
<dbReference type="Proteomes" id="UP000835052">
    <property type="component" value="Unassembled WGS sequence"/>
</dbReference>
<dbReference type="OrthoDB" id="5868180at2759"/>
<sequence length="167" mass="18172">MCVGKRKISYQAAETTNDATPAALHPSATPTEAATPMAATPRQPSLPPQPVPENKPSETREVDNEKKFDNETRNKKSKKQKLPSNKSIGSSIPPPKIRKARRSPEGLKDAKDPQYATLDGDYPSFALAAIDRTPKSVKNKAAVTPKENETQLSAVKSKNEGGNLERR</sequence>
<accession>A0A8S1GXR3</accession>
<feature type="compositionally biased region" description="Pro residues" evidence="1">
    <location>
        <begin position="44"/>
        <end position="53"/>
    </location>
</feature>
<feature type="compositionally biased region" description="Basic and acidic residues" evidence="1">
    <location>
        <begin position="157"/>
        <end position="167"/>
    </location>
</feature>
<keyword evidence="3" id="KW-1185">Reference proteome</keyword>